<name>A0A0K1JLH9_9MICO</name>
<keyword evidence="3" id="KW-1185">Reference proteome</keyword>
<dbReference type="SUPFAM" id="SSF50129">
    <property type="entry name" value="GroES-like"/>
    <property type="match status" value="1"/>
</dbReference>
<evidence type="ECO:0000313" key="2">
    <source>
        <dbReference type="EMBL" id="AKU17430.1"/>
    </source>
</evidence>
<gene>
    <name evidence="2" type="ORF">VV02_18915</name>
</gene>
<dbReference type="Pfam" id="PF00107">
    <property type="entry name" value="ADH_zinc_N"/>
    <property type="match status" value="1"/>
</dbReference>
<organism evidence="2 3">
    <name type="scientific">Luteipulveratus mongoliensis</name>
    <dbReference type="NCBI Taxonomy" id="571913"/>
    <lineage>
        <taxon>Bacteria</taxon>
        <taxon>Bacillati</taxon>
        <taxon>Actinomycetota</taxon>
        <taxon>Actinomycetes</taxon>
        <taxon>Micrococcales</taxon>
        <taxon>Dermacoccaceae</taxon>
        <taxon>Luteipulveratus</taxon>
    </lineage>
</organism>
<dbReference type="Gene3D" id="3.90.180.10">
    <property type="entry name" value="Medium-chain alcohol dehydrogenases, catalytic domain"/>
    <property type="match status" value="1"/>
</dbReference>
<dbReference type="PANTHER" id="PTHR43677">
    <property type="entry name" value="SHORT-CHAIN DEHYDROGENASE/REDUCTASE"/>
    <property type="match status" value="1"/>
</dbReference>
<dbReference type="PANTHER" id="PTHR43677:SF11">
    <property type="entry name" value="ZINC-CONTAINING ALCOHOL DEHYDROGENASE"/>
    <property type="match status" value="1"/>
</dbReference>
<dbReference type="KEGG" id="lmoi:VV02_18915"/>
<dbReference type="Proteomes" id="UP000066480">
    <property type="component" value="Chromosome"/>
</dbReference>
<dbReference type="SUPFAM" id="SSF51735">
    <property type="entry name" value="NAD(P)-binding Rossmann-fold domains"/>
    <property type="match status" value="1"/>
</dbReference>
<feature type="domain" description="Enoyl reductase (ER)" evidence="1">
    <location>
        <begin position="10"/>
        <end position="309"/>
    </location>
</feature>
<dbReference type="STRING" id="571913.VV02_18915"/>
<protein>
    <submittedName>
        <fullName evidence="2">Alcohol dehydrogenase</fullName>
    </submittedName>
</protein>
<dbReference type="InterPro" id="IPR020843">
    <property type="entry name" value="ER"/>
</dbReference>
<dbReference type="EMBL" id="CP011112">
    <property type="protein sequence ID" value="AKU17430.1"/>
    <property type="molecule type" value="Genomic_DNA"/>
</dbReference>
<dbReference type="InterPro" id="IPR013149">
    <property type="entry name" value="ADH-like_C"/>
</dbReference>
<dbReference type="SMART" id="SM00829">
    <property type="entry name" value="PKS_ER"/>
    <property type="match status" value="1"/>
</dbReference>
<reference evidence="2 3" key="1">
    <citation type="submission" date="2015-03" db="EMBL/GenBank/DDBJ databases">
        <title>Luteipulveratus halotolerans sp. nov., a novel actinobacterium (Dermacoccaceae) from Sarawak, Malaysia.</title>
        <authorList>
            <person name="Juboi H."/>
            <person name="Basik A."/>
            <person name="Shamsul S.S."/>
            <person name="Arnold P."/>
            <person name="Schmitt E.K."/>
            <person name="Sanglier J.-J."/>
            <person name="Yeo T."/>
        </authorList>
    </citation>
    <scope>NUCLEOTIDE SEQUENCE [LARGE SCALE GENOMIC DNA]</scope>
    <source>
        <strain evidence="2 3">MN07-A0370</strain>
    </source>
</reference>
<dbReference type="InterPro" id="IPR011032">
    <property type="entry name" value="GroES-like_sf"/>
</dbReference>
<sequence>MKAAVIRELGATPAYDDFDEPVAGDGEVIAEVRAASLKNLDRALAAGTHYGSSQVPLPSVAGVDGVAVLPDGRRVFTGGASAPFGMMAERVAVNPARVMDVPEDIDDVVAAALPNPGASAWFSLEYAGQIQPGQSVLVLGGTGVTGSMAVQLAKAQFGAGRVVVAGRNTDRLERLAAWGADATIDLAGDVRAQVEQQHREHPFDLVLDYLWGGPAEQTLLALGNDDLGGDYHRTRYVQIGEMAGSRVSLPGGVLRSVGLELVGQGGGSIPKEALVRVGSEILPRLFALLAEGSLHVDVRQRALAEVATVWDEPEPSGTRTVLLP</sequence>
<proteinExistence type="predicted"/>
<dbReference type="GO" id="GO:0016491">
    <property type="term" value="F:oxidoreductase activity"/>
    <property type="evidence" value="ECO:0007669"/>
    <property type="project" value="InterPro"/>
</dbReference>
<dbReference type="InterPro" id="IPR051397">
    <property type="entry name" value="Zn-ADH-like_protein"/>
</dbReference>
<dbReference type="AlphaFoldDB" id="A0A0K1JLH9"/>
<dbReference type="RefSeq" id="WP_052593999.1">
    <property type="nucleotide sequence ID" value="NZ_CP011112.1"/>
</dbReference>
<dbReference type="PATRIC" id="fig|571913.6.peg.3831"/>
<accession>A0A0K1JLH9</accession>
<dbReference type="Gene3D" id="3.40.50.720">
    <property type="entry name" value="NAD(P)-binding Rossmann-like Domain"/>
    <property type="match status" value="1"/>
</dbReference>
<evidence type="ECO:0000259" key="1">
    <source>
        <dbReference type="SMART" id="SM00829"/>
    </source>
</evidence>
<dbReference type="OrthoDB" id="334894at2"/>
<evidence type="ECO:0000313" key="3">
    <source>
        <dbReference type="Proteomes" id="UP000066480"/>
    </source>
</evidence>
<dbReference type="InterPro" id="IPR036291">
    <property type="entry name" value="NAD(P)-bd_dom_sf"/>
</dbReference>